<gene>
    <name evidence="2" type="ORF">ETQ85_21070</name>
</gene>
<accession>A0A6C2CJ72</accession>
<dbReference type="Gene3D" id="1.20.120.1490">
    <property type="match status" value="1"/>
</dbReference>
<reference evidence="2 3" key="1">
    <citation type="submission" date="2019-01" db="EMBL/GenBank/DDBJ databases">
        <title>Zoogloea oleivorans genome sequencing and assembly.</title>
        <authorList>
            <person name="Tancsics A."/>
            <person name="Farkas M."/>
            <person name="Kriszt B."/>
            <person name="Maroti G."/>
            <person name="Horvath B."/>
        </authorList>
    </citation>
    <scope>NUCLEOTIDE SEQUENCE [LARGE SCALE GENOMIC DNA]</scope>
    <source>
        <strain evidence="2 3">Buc</strain>
    </source>
</reference>
<dbReference type="AlphaFoldDB" id="A0A6C2CJ72"/>
<organism evidence="2 3">
    <name type="scientific">Zoogloea oleivorans</name>
    <dbReference type="NCBI Taxonomy" id="1552750"/>
    <lineage>
        <taxon>Bacteria</taxon>
        <taxon>Pseudomonadati</taxon>
        <taxon>Pseudomonadota</taxon>
        <taxon>Betaproteobacteria</taxon>
        <taxon>Rhodocyclales</taxon>
        <taxon>Zoogloeaceae</taxon>
        <taxon>Zoogloea</taxon>
    </lineage>
</organism>
<evidence type="ECO:0000313" key="3">
    <source>
        <dbReference type="Proteomes" id="UP000389128"/>
    </source>
</evidence>
<proteinExistence type="predicted"/>
<protein>
    <recommendedName>
        <fullName evidence="4">Periplasmic heavy metal sensor</fullName>
    </recommendedName>
</protein>
<evidence type="ECO:0000313" key="2">
    <source>
        <dbReference type="EMBL" id="TYC53559.1"/>
    </source>
</evidence>
<dbReference type="Pfam" id="PF07813">
    <property type="entry name" value="LTXXQ"/>
    <property type="match status" value="1"/>
</dbReference>
<dbReference type="InterPro" id="IPR012899">
    <property type="entry name" value="LTXXQ"/>
</dbReference>
<sequence>MLCVPANPPLFNRRNIAMIRPRHLLQSLLVASTLGAVTIPAFADAPCGPMGGAGGYREHRAERMEQHHKKVHDALKLTAEQEVAWKKLVDSEHPMHKPEPGKAEDWAKLTTPERADKMLERMKTHEAAMTSHIAVLKEFYAVLTPEQRKIFDDSHRGTRRGGMRGKP</sequence>
<dbReference type="Proteomes" id="UP000389128">
    <property type="component" value="Unassembled WGS sequence"/>
</dbReference>
<comment type="caution">
    <text evidence="2">The sequence shown here is derived from an EMBL/GenBank/DDBJ whole genome shotgun (WGS) entry which is preliminary data.</text>
</comment>
<evidence type="ECO:0008006" key="4">
    <source>
        <dbReference type="Google" id="ProtNLM"/>
    </source>
</evidence>
<keyword evidence="1" id="KW-0732">Signal</keyword>
<dbReference type="EMBL" id="SDKK01000026">
    <property type="protein sequence ID" value="TYC53559.1"/>
    <property type="molecule type" value="Genomic_DNA"/>
</dbReference>
<dbReference type="GO" id="GO:0042597">
    <property type="term" value="C:periplasmic space"/>
    <property type="evidence" value="ECO:0007669"/>
    <property type="project" value="InterPro"/>
</dbReference>
<dbReference type="OrthoDB" id="5298564at2"/>
<keyword evidence="3" id="KW-1185">Reference proteome</keyword>
<feature type="signal peptide" evidence="1">
    <location>
        <begin position="1"/>
        <end position="43"/>
    </location>
</feature>
<name>A0A6C2CJ72_9RHOO</name>
<evidence type="ECO:0000256" key="1">
    <source>
        <dbReference type="SAM" id="SignalP"/>
    </source>
</evidence>
<feature type="chain" id="PRO_5025403599" description="Periplasmic heavy metal sensor" evidence="1">
    <location>
        <begin position="44"/>
        <end position="167"/>
    </location>
</feature>